<dbReference type="RefSeq" id="XP_003148476.1">
    <property type="nucleotide sequence ID" value="XM_003148428.1"/>
</dbReference>
<dbReference type="KEGG" id="loa:LOAG_12916"/>
<name>A0A1S0TKB1_LOALO</name>
<dbReference type="AlphaFoldDB" id="A0A1S0TKB1"/>
<proteinExistence type="predicted"/>
<accession>A0A1S0TKB1</accession>
<dbReference type="CTD" id="9950385"/>
<evidence type="ECO:0000313" key="1">
    <source>
        <dbReference type="EMBL" id="EFO15593.1"/>
    </source>
</evidence>
<dbReference type="EMBL" id="JH712195">
    <property type="protein sequence ID" value="EFO15593.1"/>
    <property type="molecule type" value="Genomic_DNA"/>
</dbReference>
<dbReference type="InParanoid" id="A0A1S0TKB1"/>
<gene>
    <name evidence="1" type="ORF">LOAG_12916</name>
</gene>
<feature type="non-terminal residue" evidence="1">
    <location>
        <position position="62"/>
    </location>
</feature>
<protein>
    <submittedName>
        <fullName evidence="1">Uncharacterized protein</fullName>
    </submittedName>
</protein>
<sequence length="62" mass="7134">MSFYSRIDPPSAFSSCCMINLSIIIDANYVGRSSFVENKRSFTLAKHYRTADACFMDRIEQQ</sequence>
<organism evidence="1">
    <name type="scientific">Loa loa</name>
    <name type="common">Eye worm</name>
    <name type="synonym">Filaria loa</name>
    <dbReference type="NCBI Taxonomy" id="7209"/>
    <lineage>
        <taxon>Eukaryota</taxon>
        <taxon>Metazoa</taxon>
        <taxon>Ecdysozoa</taxon>
        <taxon>Nematoda</taxon>
        <taxon>Chromadorea</taxon>
        <taxon>Rhabditida</taxon>
        <taxon>Spirurina</taxon>
        <taxon>Spiruromorpha</taxon>
        <taxon>Filarioidea</taxon>
        <taxon>Onchocercidae</taxon>
        <taxon>Loa</taxon>
    </lineage>
</organism>
<reference evidence="1" key="1">
    <citation type="submission" date="2012-04" db="EMBL/GenBank/DDBJ databases">
        <title>The Genome Sequence of Loa loa.</title>
        <authorList>
            <consortium name="The Broad Institute Genome Sequencing Platform"/>
            <consortium name="Broad Institute Genome Sequencing Center for Infectious Disease"/>
            <person name="Nutman T.B."/>
            <person name="Fink D.L."/>
            <person name="Russ C."/>
            <person name="Young S."/>
            <person name="Zeng Q."/>
            <person name="Gargeya S."/>
            <person name="Alvarado L."/>
            <person name="Berlin A."/>
            <person name="Chapman S.B."/>
            <person name="Chen Z."/>
            <person name="Freedman E."/>
            <person name="Gellesch M."/>
            <person name="Goldberg J."/>
            <person name="Griggs A."/>
            <person name="Gujja S."/>
            <person name="Heilman E.R."/>
            <person name="Heiman D."/>
            <person name="Howarth C."/>
            <person name="Mehta T."/>
            <person name="Neiman D."/>
            <person name="Pearson M."/>
            <person name="Roberts A."/>
            <person name="Saif S."/>
            <person name="Shea T."/>
            <person name="Shenoy N."/>
            <person name="Sisk P."/>
            <person name="Stolte C."/>
            <person name="Sykes S."/>
            <person name="White J."/>
            <person name="Yandava C."/>
            <person name="Haas B."/>
            <person name="Henn M.R."/>
            <person name="Nusbaum C."/>
            <person name="Birren B."/>
        </authorList>
    </citation>
    <scope>NUCLEOTIDE SEQUENCE [LARGE SCALE GENOMIC DNA]</scope>
</reference>
<dbReference type="GeneID" id="9950385"/>